<sequence length="173" mass="18834">MVLNLSSQTRCQEIKSTFAKIKETFGRLDVVYNYAGYGILVVAEATLNDLARDMFEVNFWGLVNVTKKAVGILAFGNFKTNALQTILNFDFKSLPAYEGGAVDRMRGAFSLTAGADPAKAAREMYSIANDPGSLSRVRLFLGADIIPLVKGQIKQLQEVTDASEPLAAMLNSD</sequence>
<keyword evidence="2" id="KW-0560">Oxidoreductase</keyword>
<dbReference type="HOGENOM" id="CLU_1548605_0_0_1"/>
<name>A0A0C9VNJ7_SPHS4</name>
<dbReference type="SUPFAM" id="SSF51735">
    <property type="entry name" value="NAD(P)-binding Rossmann-fold domains"/>
    <property type="match status" value="1"/>
</dbReference>
<accession>A0A0C9VNJ7</accession>
<dbReference type="EMBL" id="KN837153">
    <property type="protein sequence ID" value="KIJ39321.1"/>
    <property type="molecule type" value="Genomic_DNA"/>
</dbReference>
<dbReference type="OrthoDB" id="1274115at2759"/>
<proteinExistence type="inferred from homology"/>
<protein>
    <submittedName>
        <fullName evidence="3">Uncharacterized protein</fullName>
    </submittedName>
</protein>
<keyword evidence="4" id="KW-1185">Reference proteome</keyword>
<evidence type="ECO:0000313" key="4">
    <source>
        <dbReference type="Proteomes" id="UP000054279"/>
    </source>
</evidence>
<evidence type="ECO:0000313" key="3">
    <source>
        <dbReference type="EMBL" id="KIJ39321.1"/>
    </source>
</evidence>
<gene>
    <name evidence="3" type="ORF">M422DRAFT_257933</name>
</gene>
<dbReference type="InterPro" id="IPR002347">
    <property type="entry name" value="SDR_fam"/>
</dbReference>
<dbReference type="PANTHER" id="PTHR43976:SF16">
    <property type="entry name" value="SHORT-CHAIN DEHYDROGENASE_REDUCTASE FAMILY PROTEIN"/>
    <property type="match status" value="1"/>
</dbReference>
<reference evidence="3 4" key="1">
    <citation type="submission" date="2014-06" db="EMBL/GenBank/DDBJ databases">
        <title>Evolutionary Origins and Diversification of the Mycorrhizal Mutualists.</title>
        <authorList>
            <consortium name="DOE Joint Genome Institute"/>
            <consortium name="Mycorrhizal Genomics Consortium"/>
            <person name="Kohler A."/>
            <person name="Kuo A."/>
            <person name="Nagy L.G."/>
            <person name="Floudas D."/>
            <person name="Copeland A."/>
            <person name="Barry K.W."/>
            <person name="Cichocki N."/>
            <person name="Veneault-Fourrey C."/>
            <person name="LaButti K."/>
            <person name="Lindquist E.A."/>
            <person name="Lipzen A."/>
            <person name="Lundell T."/>
            <person name="Morin E."/>
            <person name="Murat C."/>
            <person name="Riley R."/>
            <person name="Ohm R."/>
            <person name="Sun H."/>
            <person name="Tunlid A."/>
            <person name="Henrissat B."/>
            <person name="Grigoriev I.V."/>
            <person name="Hibbett D.S."/>
            <person name="Martin F."/>
        </authorList>
    </citation>
    <scope>NUCLEOTIDE SEQUENCE [LARGE SCALE GENOMIC DNA]</scope>
    <source>
        <strain evidence="3 4">SS14</strain>
    </source>
</reference>
<dbReference type="Proteomes" id="UP000054279">
    <property type="component" value="Unassembled WGS sequence"/>
</dbReference>
<dbReference type="AlphaFoldDB" id="A0A0C9VNJ7"/>
<dbReference type="PANTHER" id="PTHR43976">
    <property type="entry name" value="SHORT CHAIN DEHYDROGENASE"/>
    <property type="match status" value="1"/>
</dbReference>
<dbReference type="Gene3D" id="3.40.50.720">
    <property type="entry name" value="NAD(P)-binding Rossmann-like Domain"/>
    <property type="match status" value="1"/>
</dbReference>
<evidence type="ECO:0000256" key="1">
    <source>
        <dbReference type="ARBA" id="ARBA00006484"/>
    </source>
</evidence>
<dbReference type="Pfam" id="PF00106">
    <property type="entry name" value="adh_short"/>
    <property type="match status" value="1"/>
</dbReference>
<dbReference type="InterPro" id="IPR036291">
    <property type="entry name" value="NAD(P)-bd_dom_sf"/>
</dbReference>
<dbReference type="InterPro" id="IPR051911">
    <property type="entry name" value="SDR_oxidoreductase"/>
</dbReference>
<comment type="similarity">
    <text evidence="1">Belongs to the short-chain dehydrogenases/reductases (SDR) family.</text>
</comment>
<evidence type="ECO:0000256" key="2">
    <source>
        <dbReference type="ARBA" id="ARBA00023002"/>
    </source>
</evidence>
<organism evidence="3 4">
    <name type="scientific">Sphaerobolus stellatus (strain SS14)</name>
    <dbReference type="NCBI Taxonomy" id="990650"/>
    <lineage>
        <taxon>Eukaryota</taxon>
        <taxon>Fungi</taxon>
        <taxon>Dikarya</taxon>
        <taxon>Basidiomycota</taxon>
        <taxon>Agaricomycotina</taxon>
        <taxon>Agaricomycetes</taxon>
        <taxon>Phallomycetidae</taxon>
        <taxon>Geastrales</taxon>
        <taxon>Sphaerobolaceae</taxon>
        <taxon>Sphaerobolus</taxon>
    </lineage>
</organism>
<dbReference type="GO" id="GO:0016491">
    <property type="term" value="F:oxidoreductase activity"/>
    <property type="evidence" value="ECO:0007669"/>
    <property type="project" value="UniProtKB-KW"/>
</dbReference>